<dbReference type="EMBL" id="AP027143">
    <property type="protein sequence ID" value="BDV36259.1"/>
    <property type="molecule type" value="Genomic_DNA"/>
</dbReference>
<reference evidence="1 2" key="1">
    <citation type="journal article" date="2023" name="Int. J. Syst. Evol. Microbiol.">
        <title>Methylocystis iwaonis sp. nov., a type II methane-oxidizing bacterium from surface soil of a rice paddy field in Japan, and emended description of the genus Methylocystis (ex Whittenbury et al. 1970) Bowman et al. 1993.</title>
        <authorList>
            <person name="Kaise H."/>
            <person name="Sawadogo J.B."/>
            <person name="Alam M.S."/>
            <person name="Ueno C."/>
            <person name="Dianou D."/>
            <person name="Shinjo R."/>
            <person name="Asakawa S."/>
        </authorList>
    </citation>
    <scope>NUCLEOTIDE SEQUENCE [LARGE SCALE GENOMIC DNA]</scope>
    <source>
        <strain evidence="1 2">SS37A-Re</strain>
    </source>
</reference>
<evidence type="ECO:0000313" key="2">
    <source>
        <dbReference type="Proteomes" id="UP001317629"/>
    </source>
</evidence>
<keyword evidence="1" id="KW-0614">Plasmid</keyword>
<protein>
    <submittedName>
        <fullName evidence="1">Uncharacterized protein</fullName>
    </submittedName>
</protein>
<evidence type="ECO:0000313" key="1">
    <source>
        <dbReference type="EMBL" id="BDV36259.1"/>
    </source>
</evidence>
<proteinExistence type="predicted"/>
<keyword evidence="2" id="KW-1185">Reference proteome</keyword>
<geneLocation type="plasmid" evidence="1 2">
    <name>pSS37A-Re-1</name>
</geneLocation>
<name>A0ABM8EE00_9HYPH</name>
<dbReference type="Proteomes" id="UP001317629">
    <property type="component" value="Plasmid pSS37A-Re-1"/>
</dbReference>
<accession>A0ABM8EE00</accession>
<organism evidence="1 2">
    <name type="scientific">Methylocystis iwaonis</name>
    <dbReference type="NCBI Taxonomy" id="2885079"/>
    <lineage>
        <taxon>Bacteria</taxon>
        <taxon>Pseudomonadati</taxon>
        <taxon>Pseudomonadota</taxon>
        <taxon>Alphaproteobacteria</taxon>
        <taxon>Hyphomicrobiales</taxon>
        <taxon>Methylocystaceae</taxon>
        <taxon>Methylocystis</taxon>
    </lineage>
</organism>
<sequence>MQDTEIVEELPVFLVMIESDAKRDVERALPEISSRLERHLSLAPSVEYAVLTCTEFLALAAANSNAQAPR</sequence>
<gene>
    <name evidence="1" type="ORF">SS37A_37890</name>
</gene>